<accession>A0A9J6RLR4</accession>
<dbReference type="Gene3D" id="2.60.120.10">
    <property type="entry name" value="Jelly Rolls"/>
    <property type="match status" value="1"/>
</dbReference>
<gene>
    <name evidence="2" type="ORF">O0V09_08605</name>
</gene>
<dbReference type="Pfam" id="PF05899">
    <property type="entry name" value="Cupin_3"/>
    <property type="match status" value="1"/>
</dbReference>
<proteinExistence type="predicted"/>
<comment type="caution">
    <text evidence="2">The sequence shown here is derived from an EMBL/GenBank/DDBJ whole genome shotgun (WGS) entry which is preliminary data.</text>
</comment>
<evidence type="ECO:0000313" key="3">
    <source>
        <dbReference type="Proteomes" id="UP001069090"/>
    </source>
</evidence>
<dbReference type="Proteomes" id="UP001069090">
    <property type="component" value="Unassembled WGS sequence"/>
</dbReference>
<reference evidence="2 3" key="1">
    <citation type="submission" date="2022-12" db="EMBL/GenBank/DDBJ databases">
        <title>Dasania phycosphaerae sp. nov., isolated from particulate material of the south coast of Korea.</title>
        <authorList>
            <person name="Jiang Y."/>
        </authorList>
    </citation>
    <scope>NUCLEOTIDE SEQUENCE [LARGE SCALE GENOMIC DNA]</scope>
    <source>
        <strain evidence="2 3">GY-19</strain>
    </source>
</reference>
<dbReference type="InterPro" id="IPR011051">
    <property type="entry name" value="RmlC_Cupin_sf"/>
</dbReference>
<dbReference type="RefSeq" id="WP_258331404.1">
    <property type="nucleotide sequence ID" value="NZ_JAPTGG010000006.1"/>
</dbReference>
<dbReference type="EMBL" id="JAPTGG010000006">
    <property type="protein sequence ID" value="MCZ0865257.1"/>
    <property type="molecule type" value="Genomic_DNA"/>
</dbReference>
<sequence>MSEAISAQGEHCKVIYNVDQIASEQLTDWGDQPDCIEGQSKSRGILLYKGPDNKPESGFWECTPGTWPLSIPRDEFCHFIQGEATYTSTDGEVIEVRAGTCIHFNAGWTGTCVVKKTIRNLYMLTA</sequence>
<dbReference type="InterPro" id="IPR008579">
    <property type="entry name" value="UGlyAH_Cupin_dom"/>
</dbReference>
<evidence type="ECO:0000313" key="2">
    <source>
        <dbReference type="EMBL" id="MCZ0865257.1"/>
    </source>
</evidence>
<dbReference type="PANTHER" id="PTHR40943">
    <property type="entry name" value="CYTOPLASMIC PROTEIN-RELATED"/>
    <property type="match status" value="1"/>
</dbReference>
<name>A0A9J6RLR4_9GAMM</name>
<feature type="domain" description="(S)-ureidoglycine aminohydrolase cupin" evidence="1">
    <location>
        <begin position="52"/>
        <end position="122"/>
    </location>
</feature>
<dbReference type="InterPro" id="IPR014710">
    <property type="entry name" value="RmlC-like_jellyroll"/>
</dbReference>
<keyword evidence="3" id="KW-1185">Reference proteome</keyword>
<evidence type="ECO:0000259" key="1">
    <source>
        <dbReference type="Pfam" id="PF05899"/>
    </source>
</evidence>
<dbReference type="SUPFAM" id="SSF51182">
    <property type="entry name" value="RmlC-like cupins"/>
    <property type="match status" value="1"/>
</dbReference>
<dbReference type="AlphaFoldDB" id="A0A9J6RLR4"/>
<dbReference type="PANTHER" id="PTHR40943:SF1">
    <property type="entry name" value="CYTOPLASMIC PROTEIN"/>
    <property type="match status" value="1"/>
</dbReference>
<protein>
    <submittedName>
        <fullName evidence="2">Cupin domain-containing protein</fullName>
    </submittedName>
</protein>
<organism evidence="2 3">
    <name type="scientific">Dasania phycosphaerae</name>
    <dbReference type="NCBI Taxonomy" id="2950436"/>
    <lineage>
        <taxon>Bacteria</taxon>
        <taxon>Pseudomonadati</taxon>
        <taxon>Pseudomonadota</taxon>
        <taxon>Gammaproteobacteria</taxon>
        <taxon>Cellvibrionales</taxon>
        <taxon>Spongiibacteraceae</taxon>
        <taxon>Dasania</taxon>
    </lineage>
</organism>